<evidence type="ECO:0000313" key="7">
    <source>
        <dbReference type="Proteomes" id="UP000076021"/>
    </source>
</evidence>
<dbReference type="EMBL" id="CP014806">
    <property type="protein sequence ID" value="AMW98194.1"/>
    <property type="molecule type" value="Genomic_DNA"/>
</dbReference>
<keyword evidence="7" id="KW-1185">Reference proteome</keyword>
<keyword evidence="1 5" id="KW-1003">Cell membrane</keyword>
<evidence type="ECO:0000256" key="4">
    <source>
        <dbReference type="ARBA" id="ARBA00023136"/>
    </source>
</evidence>
<dbReference type="HAMAP" id="MF_01536">
    <property type="entry name" value="UPF0344"/>
    <property type="match status" value="1"/>
</dbReference>
<dbReference type="InterPro" id="IPR010899">
    <property type="entry name" value="UPF0344"/>
</dbReference>
<accession>A0A143H8Y5</accession>
<organism evidence="6 7">
    <name type="scientific">Rummeliibacillus stabekisii</name>
    <dbReference type="NCBI Taxonomy" id="241244"/>
    <lineage>
        <taxon>Bacteria</taxon>
        <taxon>Bacillati</taxon>
        <taxon>Bacillota</taxon>
        <taxon>Bacilli</taxon>
        <taxon>Bacillales</taxon>
        <taxon>Caryophanaceae</taxon>
        <taxon>Rummeliibacillus</taxon>
    </lineage>
</organism>
<name>A0A143H8Y5_9BACL</name>
<proteinExistence type="inferred from homology"/>
<evidence type="ECO:0000256" key="3">
    <source>
        <dbReference type="ARBA" id="ARBA00022989"/>
    </source>
</evidence>
<dbReference type="GO" id="GO:0005886">
    <property type="term" value="C:plasma membrane"/>
    <property type="evidence" value="ECO:0007669"/>
    <property type="project" value="UniProtKB-SubCell"/>
</dbReference>
<dbReference type="RefSeq" id="WP_066784757.1">
    <property type="nucleotide sequence ID" value="NZ_CP014806.1"/>
</dbReference>
<evidence type="ECO:0000256" key="1">
    <source>
        <dbReference type="ARBA" id="ARBA00022475"/>
    </source>
</evidence>
<dbReference type="Pfam" id="PF07457">
    <property type="entry name" value="DUF1516"/>
    <property type="match status" value="1"/>
</dbReference>
<dbReference type="OrthoDB" id="2365314at2"/>
<dbReference type="AlphaFoldDB" id="A0A143H8Y5"/>
<keyword evidence="2 5" id="KW-0812">Transmembrane</keyword>
<comment type="similarity">
    <text evidence="5">Belongs to the UPF0344 family.</text>
</comment>
<keyword evidence="4 5" id="KW-0472">Membrane</keyword>
<sequence length="118" mass="13049">MIHLHFTSVIIAVILFFVAVMMQNGSKGQKITHMILRVFYILIIISGGVVFSSAMAGSMAMEYGLKLLGGLLVIGMMEMVLVRKQKSKSTGVLWALFIIFLVFTVYMGAHLPLGFLHI</sequence>
<reference evidence="6 7" key="1">
    <citation type="journal article" date="2016" name="Genome Announc.">
        <title>Whole-Genome Sequence of Rummeliibacillus stabekisii Strain PP9 Isolated from Antarctic Soil.</title>
        <authorList>
            <person name="da Mota F.F."/>
            <person name="Vollu R.E."/>
            <person name="Jurelevicius D."/>
            <person name="Seldin L."/>
        </authorList>
    </citation>
    <scope>NUCLEOTIDE SEQUENCE [LARGE SCALE GENOMIC DNA]</scope>
    <source>
        <strain evidence="6 7">PP9</strain>
    </source>
</reference>
<feature type="transmembrane region" description="Helical" evidence="5">
    <location>
        <begin position="34"/>
        <end position="57"/>
    </location>
</feature>
<reference evidence="7" key="2">
    <citation type="submission" date="2016-03" db="EMBL/GenBank/DDBJ databases">
        <authorList>
            <person name="Seldin L."/>
        </authorList>
    </citation>
    <scope>NUCLEOTIDE SEQUENCE [LARGE SCALE GENOMIC DNA]</scope>
    <source>
        <strain evidence="7">PP9</strain>
    </source>
</reference>
<gene>
    <name evidence="6" type="ORF">ATY39_01425</name>
</gene>
<dbReference type="STRING" id="241244.ATY39_01425"/>
<feature type="transmembrane region" description="Helical" evidence="5">
    <location>
        <begin position="63"/>
        <end position="81"/>
    </location>
</feature>
<dbReference type="KEGG" id="rst:ATY39_01425"/>
<protein>
    <recommendedName>
        <fullName evidence="5">UPF0344 protein ATY39_01425</fullName>
    </recommendedName>
</protein>
<evidence type="ECO:0000256" key="2">
    <source>
        <dbReference type="ARBA" id="ARBA00022692"/>
    </source>
</evidence>
<comment type="subcellular location">
    <subcellularLocation>
        <location evidence="5">Cell membrane</location>
        <topology evidence="5">Multi-pass membrane protein</topology>
    </subcellularLocation>
</comment>
<dbReference type="Proteomes" id="UP000076021">
    <property type="component" value="Chromosome"/>
</dbReference>
<feature type="transmembrane region" description="Helical" evidence="5">
    <location>
        <begin position="93"/>
        <end position="113"/>
    </location>
</feature>
<evidence type="ECO:0000313" key="6">
    <source>
        <dbReference type="EMBL" id="AMW98194.1"/>
    </source>
</evidence>
<keyword evidence="3 5" id="KW-1133">Transmembrane helix</keyword>
<feature type="transmembrane region" description="Helical" evidence="5">
    <location>
        <begin position="6"/>
        <end position="22"/>
    </location>
</feature>
<evidence type="ECO:0000256" key="5">
    <source>
        <dbReference type="HAMAP-Rule" id="MF_01536"/>
    </source>
</evidence>